<comment type="caution">
    <text evidence="2">The sequence shown here is derived from an EMBL/GenBank/DDBJ whole genome shotgun (WGS) entry which is preliminary data.</text>
</comment>
<feature type="region of interest" description="Disordered" evidence="1">
    <location>
        <begin position="1"/>
        <end position="25"/>
    </location>
</feature>
<proteinExistence type="predicted"/>
<protein>
    <submittedName>
        <fullName evidence="2">ATPase, F1/V1/A1 complex, alpha/beta subunit, zinc knuckle CX2CX4HX4C</fullName>
    </submittedName>
</protein>
<evidence type="ECO:0000313" key="2">
    <source>
        <dbReference type="EMBL" id="GFA52197.1"/>
    </source>
</evidence>
<accession>A0A699JT81</accession>
<name>A0A699JT81_TANCI</name>
<evidence type="ECO:0000256" key="1">
    <source>
        <dbReference type="SAM" id="MobiDB-lite"/>
    </source>
</evidence>
<sequence length="280" mass="31513">MFRNTEEGDYSIDNGDCDGNVVSENNIAGSGKEAEAGEHGVKGIEQCNEHNFNMDSTRDGVSGKQEENTGRKSFVTAIFESLIDNDRNLECIPTEIDENSVEVVVFDDIMVAEGSKRWDLTLCGLCNISLNAWTVKGISAIASRIRKPLVMDAVTTSKCKQGIGMVRFARVLIEAKSKNQVEKEKNTVKFPVKSPYKKVSNDSSSDEGKSEKTKKKCYVFRFINVHKDILDAMKRSVNKFTVFEMYDVNEQNELKELRSMEIIDDFLKKNKFPSEEVMKG</sequence>
<dbReference type="AlphaFoldDB" id="A0A699JT81"/>
<feature type="region of interest" description="Disordered" evidence="1">
    <location>
        <begin position="49"/>
        <end position="68"/>
    </location>
</feature>
<organism evidence="2">
    <name type="scientific">Tanacetum cinerariifolium</name>
    <name type="common">Dalmatian daisy</name>
    <name type="synonym">Chrysanthemum cinerariifolium</name>
    <dbReference type="NCBI Taxonomy" id="118510"/>
    <lineage>
        <taxon>Eukaryota</taxon>
        <taxon>Viridiplantae</taxon>
        <taxon>Streptophyta</taxon>
        <taxon>Embryophyta</taxon>
        <taxon>Tracheophyta</taxon>
        <taxon>Spermatophyta</taxon>
        <taxon>Magnoliopsida</taxon>
        <taxon>eudicotyledons</taxon>
        <taxon>Gunneridae</taxon>
        <taxon>Pentapetalae</taxon>
        <taxon>asterids</taxon>
        <taxon>campanulids</taxon>
        <taxon>Asterales</taxon>
        <taxon>Asteraceae</taxon>
        <taxon>Asteroideae</taxon>
        <taxon>Anthemideae</taxon>
        <taxon>Anthemidinae</taxon>
        <taxon>Tanacetum</taxon>
    </lineage>
</organism>
<reference evidence="2" key="1">
    <citation type="journal article" date="2019" name="Sci. Rep.">
        <title>Draft genome of Tanacetum cinerariifolium, the natural source of mosquito coil.</title>
        <authorList>
            <person name="Yamashiro T."/>
            <person name="Shiraishi A."/>
            <person name="Satake H."/>
            <person name="Nakayama K."/>
        </authorList>
    </citation>
    <scope>NUCLEOTIDE SEQUENCE</scope>
</reference>
<dbReference type="EMBL" id="BKCJ010438752">
    <property type="protein sequence ID" value="GFA52197.1"/>
    <property type="molecule type" value="Genomic_DNA"/>
</dbReference>
<gene>
    <name evidence="2" type="ORF">Tci_624169</name>
</gene>